<feature type="compositionally biased region" description="Basic and acidic residues" evidence="14">
    <location>
        <begin position="412"/>
        <end position="431"/>
    </location>
</feature>
<evidence type="ECO:0000256" key="9">
    <source>
        <dbReference type="ARBA" id="ARBA00023242"/>
    </source>
</evidence>
<keyword evidence="7" id="KW-0156">Chromatin regulator</keyword>
<keyword evidence="17" id="KW-1185">Reference proteome</keyword>
<keyword evidence="6" id="KW-0832">Ubl conjugation</keyword>
<evidence type="ECO:0000256" key="4">
    <source>
        <dbReference type="ARBA" id="ARBA00022499"/>
    </source>
</evidence>
<dbReference type="InterPro" id="IPR025927">
    <property type="entry name" value="Znf_KANL2-like"/>
</dbReference>
<evidence type="ECO:0000256" key="5">
    <source>
        <dbReference type="ARBA" id="ARBA00022553"/>
    </source>
</evidence>
<gene>
    <name evidence="16" type="ORF">MGAL_10B068690</name>
</gene>
<organism evidence="16 17">
    <name type="scientific">Mytilus galloprovincialis</name>
    <name type="common">Mediterranean mussel</name>
    <dbReference type="NCBI Taxonomy" id="29158"/>
    <lineage>
        <taxon>Eukaryota</taxon>
        <taxon>Metazoa</taxon>
        <taxon>Spiralia</taxon>
        <taxon>Lophotrochozoa</taxon>
        <taxon>Mollusca</taxon>
        <taxon>Bivalvia</taxon>
        <taxon>Autobranchia</taxon>
        <taxon>Pteriomorphia</taxon>
        <taxon>Mytilida</taxon>
        <taxon>Mytiloidea</taxon>
        <taxon>Mytilidae</taxon>
        <taxon>Mytilinae</taxon>
        <taxon>Mytilus</taxon>
    </lineage>
</organism>
<evidence type="ECO:0000256" key="14">
    <source>
        <dbReference type="SAM" id="MobiDB-lite"/>
    </source>
</evidence>
<dbReference type="PANTHER" id="PTHR13453:SF1">
    <property type="entry name" value="KAT8 REGULATORY NSL COMPLEX SUBUNIT 2"/>
    <property type="match status" value="1"/>
</dbReference>
<proteinExistence type="predicted"/>
<dbReference type="GO" id="GO:0005634">
    <property type="term" value="C:nucleus"/>
    <property type="evidence" value="ECO:0007669"/>
    <property type="project" value="UniProtKB-SubCell"/>
</dbReference>
<keyword evidence="5" id="KW-0597">Phosphoprotein</keyword>
<evidence type="ECO:0000256" key="2">
    <source>
        <dbReference type="ARBA" id="ARBA00004173"/>
    </source>
</evidence>
<evidence type="ECO:0000256" key="12">
    <source>
        <dbReference type="ARBA" id="ARBA00093359"/>
    </source>
</evidence>
<name>A0A8B6GYF7_MYTGA</name>
<reference evidence="16" key="1">
    <citation type="submission" date="2018-11" db="EMBL/GenBank/DDBJ databases">
        <authorList>
            <person name="Alioto T."/>
            <person name="Alioto T."/>
        </authorList>
    </citation>
    <scope>NUCLEOTIDE SEQUENCE</scope>
</reference>
<dbReference type="EMBL" id="UYJE01009143">
    <property type="protein sequence ID" value="VDI70434.1"/>
    <property type="molecule type" value="Genomic_DNA"/>
</dbReference>
<evidence type="ECO:0000256" key="11">
    <source>
        <dbReference type="ARBA" id="ARBA00033378"/>
    </source>
</evidence>
<dbReference type="OrthoDB" id="677315at2759"/>
<feature type="compositionally biased region" description="Polar residues" evidence="14">
    <location>
        <begin position="532"/>
        <end position="543"/>
    </location>
</feature>
<dbReference type="Pfam" id="PF13891">
    <property type="entry name" value="zf-C3HC3H_KANSL2"/>
    <property type="match status" value="2"/>
</dbReference>
<evidence type="ECO:0000256" key="8">
    <source>
        <dbReference type="ARBA" id="ARBA00023128"/>
    </source>
</evidence>
<evidence type="ECO:0000259" key="15">
    <source>
        <dbReference type="Pfam" id="PF13891"/>
    </source>
</evidence>
<evidence type="ECO:0000256" key="1">
    <source>
        <dbReference type="ARBA" id="ARBA00004123"/>
    </source>
</evidence>
<comment type="caution">
    <text evidence="16">The sequence shown here is derived from an EMBL/GenBank/DDBJ whole genome shotgun (WGS) entry which is preliminary data.</text>
</comment>
<evidence type="ECO:0000256" key="7">
    <source>
        <dbReference type="ARBA" id="ARBA00022853"/>
    </source>
</evidence>
<feature type="domain" description="KANL2-like probable zinc-finger" evidence="15">
    <location>
        <begin position="23"/>
        <end position="85"/>
    </location>
</feature>
<evidence type="ECO:0000313" key="16">
    <source>
        <dbReference type="EMBL" id="VDI70434.1"/>
    </source>
</evidence>
<dbReference type="GO" id="GO:0006325">
    <property type="term" value="P:chromatin organization"/>
    <property type="evidence" value="ECO:0007669"/>
    <property type="project" value="UniProtKB-KW"/>
</dbReference>
<keyword evidence="8" id="KW-0496">Mitochondrion</keyword>
<dbReference type="GO" id="GO:0044545">
    <property type="term" value="C:NSL complex"/>
    <property type="evidence" value="ECO:0007669"/>
    <property type="project" value="TreeGrafter"/>
</dbReference>
<accession>A0A8B6GYF7</accession>
<dbReference type="GO" id="GO:0005739">
    <property type="term" value="C:mitochondrion"/>
    <property type="evidence" value="ECO:0007669"/>
    <property type="project" value="UniProtKB-SubCell"/>
</dbReference>
<feature type="region of interest" description="Disordered" evidence="14">
    <location>
        <begin position="493"/>
        <end position="543"/>
    </location>
</feature>
<dbReference type="AlphaFoldDB" id="A0A8B6GYF7"/>
<sequence>MIRSKITQPQIRKTKQPVEGVFCNYSHRTCMHNRLEGFEYCIKHILEDKNGPYKQCGFISLKNGKRCINAAPKTDKRDGYCAEHARTAAVTRQKSSRKRQPSQSAESLLESIDHYKYADVTKSRPKLYTDSTSSKVLEYASSSDSDEELPLVDQAWRGDGESDAESIDSEQEDYLKYAGIYTAEEVALIMRDKLIRLQSLYIDQFKRLQHIMKEKRRKYLHTYKQEKESLGSIRDYKQDPETLHKYEKLKYIKRYHRRYGKEALLHRQSKQRRIAVSEGSNYRPPSYPRCINIDGSAKCLERAMPLSKYCSKHILNDNHQALFRQCSFGDTSCTCPVASWEEVPLCHRHTPLSECEPRIHLVEEEKEEALVLTKEALENLLPDLELNPQDLLLGNHFLGQNPEFPDLIFSGSDHEQTEPKLSQKETEKRTEVTANDNMTKSIMNPPKTAKMNGSCDPKTQLNPVVPPTIILPPVGDEQPSTSNGTRLLLQHLKGDVDVEGCPKTETDTNGESDFKNGEEPMDEEEKKESNTKEQGSSLENGVS</sequence>
<dbReference type="InterPro" id="IPR026316">
    <property type="entry name" value="NSL2"/>
</dbReference>
<feature type="domain" description="KANL2-like probable zinc-finger" evidence="15">
    <location>
        <begin position="296"/>
        <end position="350"/>
    </location>
</feature>
<evidence type="ECO:0000256" key="13">
    <source>
        <dbReference type="ARBA" id="ARBA00093543"/>
    </source>
</evidence>
<keyword evidence="9" id="KW-0539">Nucleus</keyword>
<dbReference type="Proteomes" id="UP000596742">
    <property type="component" value="Unassembled WGS sequence"/>
</dbReference>
<feature type="region of interest" description="Disordered" evidence="14">
    <location>
        <begin position="410"/>
        <end position="432"/>
    </location>
</feature>
<comment type="subcellular location">
    <subcellularLocation>
        <location evidence="2">Mitochondrion</location>
    </subcellularLocation>
    <subcellularLocation>
        <location evidence="1">Nucleus</location>
    </subcellularLocation>
</comment>
<evidence type="ECO:0000256" key="6">
    <source>
        <dbReference type="ARBA" id="ARBA00022843"/>
    </source>
</evidence>
<feature type="compositionally biased region" description="Basic and acidic residues" evidence="14">
    <location>
        <begin position="493"/>
        <end position="531"/>
    </location>
</feature>
<comment type="subunit">
    <text evidence="13">Component of the NSL complex at least composed of KAT8/MOF, KANSL1, KANSL2, KANSL3, MCRS1, PHF20, OGT1/OGT, WDR5 and HCFC1.</text>
</comment>
<dbReference type="PANTHER" id="PTHR13453">
    <property type="entry name" value="KAT8 REGULATORY NSL COMPLEX SUBUNIT 2"/>
    <property type="match status" value="1"/>
</dbReference>
<evidence type="ECO:0000256" key="3">
    <source>
        <dbReference type="ARBA" id="ARBA00015508"/>
    </source>
</evidence>
<keyword evidence="4" id="KW-1017">Isopeptide bond</keyword>
<evidence type="ECO:0000313" key="17">
    <source>
        <dbReference type="Proteomes" id="UP000596742"/>
    </source>
</evidence>
<evidence type="ECO:0000256" key="10">
    <source>
        <dbReference type="ARBA" id="ARBA00032947"/>
    </source>
</evidence>
<comment type="function">
    <text evidence="12">Non-catalytic component of the NSL histone acetyltransferase complex, a multiprotein complex that mediates histone H4 acetylation at 'Lys-5'- and 'Lys-8' (H4K5ac and H4K8ac) at transcription start sites and promotes transcription initiation. Required for NSL complex stability and for transcription of intraciliary transport genes in both ciliated and non-ciliated cells by regulating histone H4 acetylation at 'Lys-5'- and 'Lys-12' (H4K5ac and H4K12ac). This is necessary for cilium assembly in ciliated cells and for organization of the microtubule cytoskeleton in non-ciliated cells. Required within the NSL complex to maintain nuclear architecture stability by promoting KAT8-mediated acetylation of lamin LMNA.</text>
</comment>
<protein>
    <recommendedName>
        <fullName evidence="3">KAT8 regulatory NSL complex subunit 2</fullName>
    </recommendedName>
    <alternativeName>
        <fullName evidence="11">NSL complex protein NSL2</fullName>
    </alternativeName>
    <alternativeName>
        <fullName evidence="10">Non-specific lethal 2 homolog</fullName>
    </alternativeName>
</protein>